<dbReference type="EMBL" id="CAJNOR010006523">
    <property type="protein sequence ID" value="CAF1597399.1"/>
    <property type="molecule type" value="Genomic_DNA"/>
</dbReference>
<gene>
    <name evidence="3" type="ORF">XAT740_LOCUS47275</name>
</gene>
<dbReference type="InterPro" id="IPR011042">
    <property type="entry name" value="6-blade_b-propeller_TolB-like"/>
</dbReference>
<evidence type="ECO:0000256" key="1">
    <source>
        <dbReference type="ARBA" id="ARBA00022737"/>
    </source>
</evidence>
<dbReference type="GO" id="GO:0000209">
    <property type="term" value="P:protein polyubiquitination"/>
    <property type="evidence" value="ECO:0007669"/>
    <property type="project" value="TreeGrafter"/>
</dbReference>
<evidence type="ECO:0000256" key="2">
    <source>
        <dbReference type="PROSITE-ProRule" id="PRU00504"/>
    </source>
</evidence>
<feature type="non-terminal residue" evidence="3">
    <location>
        <position position="1"/>
    </location>
</feature>
<evidence type="ECO:0000313" key="4">
    <source>
        <dbReference type="Proteomes" id="UP000663828"/>
    </source>
</evidence>
<dbReference type="GO" id="GO:0061630">
    <property type="term" value="F:ubiquitin protein ligase activity"/>
    <property type="evidence" value="ECO:0007669"/>
    <property type="project" value="TreeGrafter"/>
</dbReference>
<feature type="repeat" description="NHL" evidence="2">
    <location>
        <begin position="176"/>
        <end position="206"/>
    </location>
</feature>
<evidence type="ECO:0000313" key="3">
    <source>
        <dbReference type="EMBL" id="CAF1597399.1"/>
    </source>
</evidence>
<sequence length="829" mass="90781">MTITLFIGQISGYYLNRPKVCSNTTWNPNATTFADNNTVGTYPYVIFINTHNEVYVPSYSFNRILIWSNGSSTPARTISGNIVNPYSLFVTTAGNIYVDSDSSVGRIDQWTSSSTNGTPVMYTCAKCTGLFIDSNNNLYCSMFTDQQVVSKSLDALSNVLIIVAGTRTAGNTSNMLNGPTGIFVNTNFDLYVADSNNHRIQLFSQGQPNARTVAGNGSSNPTTTLQFPTAIILDSDSYMYIADTNNHRIVGERADGFHCLIGCSGSSGSASNQLSSPQGMSFDSYGNMYIVDTNNSRIQKFNLIMNLCNGTSTSTASTVTASTITMSTVAASSTMKNISHNRPKLNAYAAWNHNGITLANYTQLSWNTYGMFIDTNNVFFIPDLSNNQIQVWINNTFNPSKTLSGSFSSPLSVFVMNNNEIYVGSNGRIDRHILGTNVTDSIMFTDGQCLYIFIDISSTVYCSMYDTNKVVKKSLNSNSSTTAIVAGTGCSGSSPSMLAGPHGIFVNTNYDLYIADCGNNRIQLFRPRELLGITAAGSFSHNRTISLNCPRNVILDLDDYMFIADSYGNRVVGQGPYGFRCLIGCFGGPGPTSNQLNYPYDLRFDNDGNLFVVDKANVRIQKYLLLNNTNIPSYNQPKLCSNATWDENATTLVASNSSSLYPYNIHINTNNTVYVLYRTNNETQLWLVNDRTLSTKVFGNSSSSSSIFASNNGDIYIDNGLTQNEVTRWTLKSNVRIPVTYVNKSCYGLFVDTSDSLYCSMKYNHQVVSIWLNENSNTSTPVAGTGTAGNTSNMLNGPTGIFVNTNFDLYVADSNNHRIQLFSQGQPNA</sequence>
<dbReference type="CDD" id="cd05819">
    <property type="entry name" value="NHL"/>
    <property type="match status" value="2"/>
</dbReference>
<reference evidence="3" key="1">
    <citation type="submission" date="2021-02" db="EMBL/GenBank/DDBJ databases">
        <authorList>
            <person name="Nowell W R."/>
        </authorList>
    </citation>
    <scope>NUCLEOTIDE SEQUENCE</scope>
</reference>
<dbReference type="Proteomes" id="UP000663828">
    <property type="component" value="Unassembled WGS sequence"/>
</dbReference>
<protein>
    <recommendedName>
        <fullName evidence="5">NHL repeat containing protein</fullName>
    </recommendedName>
</protein>
<evidence type="ECO:0008006" key="5">
    <source>
        <dbReference type="Google" id="ProtNLM"/>
    </source>
</evidence>
<dbReference type="PANTHER" id="PTHR24104:SF25">
    <property type="entry name" value="PROTEIN LIN-41"/>
    <property type="match status" value="1"/>
</dbReference>
<dbReference type="InterPro" id="IPR001258">
    <property type="entry name" value="NHL_repeat"/>
</dbReference>
<name>A0A816AGN2_ADIRI</name>
<feature type="repeat" description="NHL" evidence="2">
    <location>
        <begin position="489"/>
        <end position="528"/>
    </location>
</feature>
<dbReference type="PROSITE" id="PS51125">
    <property type="entry name" value="NHL"/>
    <property type="match status" value="4"/>
</dbReference>
<dbReference type="Gene3D" id="2.40.10.500">
    <property type="match status" value="1"/>
</dbReference>
<dbReference type="InterPro" id="IPR050952">
    <property type="entry name" value="TRIM-NHL_E3_ligases"/>
</dbReference>
<proteinExistence type="predicted"/>
<feature type="repeat" description="NHL" evidence="2">
    <location>
        <begin position="261"/>
        <end position="304"/>
    </location>
</feature>
<dbReference type="AlphaFoldDB" id="A0A816AGN2"/>
<dbReference type="SUPFAM" id="SSF63825">
    <property type="entry name" value="YWTD domain"/>
    <property type="match status" value="1"/>
</dbReference>
<accession>A0A816AGN2</accession>
<comment type="caution">
    <text evidence="3">The sequence shown here is derived from an EMBL/GenBank/DDBJ whole genome shotgun (WGS) entry which is preliminary data.</text>
</comment>
<dbReference type="Gene3D" id="2.120.10.30">
    <property type="entry name" value="TolB, C-terminal domain"/>
    <property type="match status" value="3"/>
</dbReference>
<feature type="repeat" description="NHL" evidence="2">
    <location>
        <begin position="795"/>
        <end position="825"/>
    </location>
</feature>
<keyword evidence="4" id="KW-1185">Reference proteome</keyword>
<dbReference type="GO" id="GO:0008270">
    <property type="term" value="F:zinc ion binding"/>
    <property type="evidence" value="ECO:0007669"/>
    <property type="project" value="UniProtKB-KW"/>
</dbReference>
<dbReference type="PANTHER" id="PTHR24104">
    <property type="entry name" value="E3 UBIQUITIN-PROTEIN LIGASE NHLRC1-RELATED"/>
    <property type="match status" value="1"/>
</dbReference>
<organism evidence="3 4">
    <name type="scientific">Adineta ricciae</name>
    <name type="common">Rotifer</name>
    <dbReference type="NCBI Taxonomy" id="249248"/>
    <lineage>
        <taxon>Eukaryota</taxon>
        <taxon>Metazoa</taxon>
        <taxon>Spiralia</taxon>
        <taxon>Gnathifera</taxon>
        <taxon>Rotifera</taxon>
        <taxon>Eurotatoria</taxon>
        <taxon>Bdelloidea</taxon>
        <taxon>Adinetida</taxon>
        <taxon>Adinetidae</taxon>
        <taxon>Adineta</taxon>
    </lineage>
</organism>
<dbReference type="Pfam" id="PF01436">
    <property type="entry name" value="NHL"/>
    <property type="match status" value="3"/>
</dbReference>
<dbReference type="SUPFAM" id="SSF101898">
    <property type="entry name" value="NHL repeat"/>
    <property type="match status" value="2"/>
</dbReference>
<keyword evidence="1" id="KW-0677">Repeat</keyword>
<dbReference type="GO" id="GO:0043161">
    <property type="term" value="P:proteasome-mediated ubiquitin-dependent protein catabolic process"/>
    <property type="evidence" value="ECO:0007669"/>
    <property type="project" value="TreeGrafter"/>
</dbReference>